<reference evidence="1 2" key="1">
    <citation type="journal article" date="2016" name="Mol. Biol. Evol.">
        <title>Comparative Genomics of Early-Diverging Mushroom-Forming Fungi Provides Insights into the Origins of Lignocellulose Decay Capabilities.</title>
        <authorList>
            <person name="Nagy L.G."/>
            <person name="Riley R."/>
            <person name="Tritt A."/>
            <person name="Adam C."/>
            <person name="Daum C."/>
            <person name="Floudas D."/>
            <person name="Sun H."/>
            <person name="Yadav J.S."/>
            <person name="Pangilinan J."/>
            <person name="Larsson K.H."/>
            <person name="Matsuura K."/>
            <person name="Barry K."/>
            <person name="Labutti K."/>
            <person name="Kuo R."/>
            <person name="Ohm R.A."/>
            <person name="Bhattacharya S.S."/>
            <person name="Shirouzu T."/>
            <person name="Yoshinaga Y."/>
            <person name="Martin F.M."/>
            <person name="Grigoriev I.V."/>
            <person name="Hibbett D.S."/>
        </authorList>
    </citation>
    <scope>NUCLEOTIDE SEQUENCE [LARGE SCALE GENOMIC DNA]</scope>
    <source>
        <strain evidence="1 2">HHB10207 ss-3</strain>
    </source>
</reference>
<sequence length="158" mass="18070">MLILAALEATYLAPDLASDEISTSDLISIRAPQLEKRPDDLQRMHDLILRSRQQSAKEFEKKFENTIKDFRFKPGDMVLVQNSQLQMDLGRKWKPRYLGPYIVLKNHANLSYTLCEMDGAVSKLRFAAKRLIPYYLRSVHDIPSSSDPIDAANEDVST</sequence>
<accession>A0A165WGV5</accession>
<evidence type="ECO:0008006" key="3">
    <source>
        <dbReference type="Google" id="ProtNLM"/>
    </source>
</evidence>
<proteinExistence type="predicted"/>
<name>A0A165WGV5_9AGAM</name>
<organism evidence="1 2">
    <name type="scientific">Sistotremastrum suecicum HHB10207 ss-3</name>
    <dbReference type="NCBI Taxonomy" id="1314776"/>
    <lineage>
        <taxon>Eukaryota</taxon>
        <taxon>Fungi</taxon>
        <taxon>Dikarya</taxon>
        <taxon>Basidiomycota</taxon>
        <taxon>Agaricomycotina</taxon>
        <taxon>Agaricomycetes</taxon>
        <taxon>Sistotremastrales</taxon>
        <taxon>Sistotremastraceae</taxon>
        <taxon>Sistotremastrum</taxon>
    </lineage>
</organism>
<dbReference type="STRING" id="1314776.A0A165WGV5"/>
<evidence type="ECO:0000313" key="1">
    <source>
        <dbReference type="EMBL" id="KZT31138.1"/>
    </source>
</evidence>
<protein>
    <recommendedName>
        <fullName evidence="3">Integrase zinc-binding domain-containing protein</fullName>
    </recommendedName>
</protein>
<dbReference type="EMBL" id="KV428815">
    <property type="protein sequence ID" value="KZT31138.1"/>
    <property type="molecule type" value="Genomic_DNA"/>
</dbReference>
<keyword evidence="2" id="KW-1185">Reference proteome</keyword>
<dbReference type="AlphaFoldDB" id="A0A165WGV5"/>
<evidence type="ECO:0000313" key="2">
    <source>
        <dbReference type="Proteomes" id="UP000076798"/>
    </source>
</evidence>
<dbReference type="OrthoDB" id="444848at2759"/>
<dbReference type="Proteomes" id="UP000076798">
    <property type="component" value="Unassembled WGS sequence"/>
</dbReference>
<gene>
    <name evidence="1" type="ORF">SISSUDRAFT_1068050</name>
</gene>